<dbReference type="EnsemblPlants" id="Ma05_t24690.1">
    <property type="protein sequence ID" value="Ma05_p24690.1"/>
    <property type="gene ID" value="Ma05_g24690"/>
</dbReference>
<protein>
    <submittedName>
        <fullName evidence="1">(wild Malaysian banana) hypothetical protein</fullName>
    </submittedName>
</protein>
<gene>
    <name evidence="1" type="ORF">GSMUA_276650.1</name>
</gene>
<dbReference type="InParanoid" id="A0A804J863"/>
<reference evidence="2" key="2">
    <citation type="submission" date="2021-05" db="UniProtKB">
        <authorList>
            <consortium name="EnsemblPlants"/>
        </authorList>
    </citation>
    <scope>IDENTIFICATION</scope>
    <source>
        <strain evidence="2">subsp. malaccensis</strain>
    </source>
</reference>
<name>A0A804J863_MUSAM</name>
<keyword evidence="3" id="KW-1185">Reference proteome</keyword>
<dbReference type="Proteomes" id="UP000012960">
    <property type="component" value="Unplaced"/>
</dbReference>
<dbReference type="Gramene" id="Ma05_t24690.1">
    <property type="protein sequence ID" value="Ma05_p24690.1"/>
    <property type="gene ID" value="Ma05_g24690"/>
</dbReference>
<accession>A0A804J863</accession>
<evidence type="ECO:0000313" key="3">
    <source>
        <dbReference type="Proteomes" id="UP000012960"/>
    </source>
</evidence>
<proteinExistence type="predicted"/>
<evidence type="ECO:0000313" key="2">
    <source>
        <dbReference type="EnsemblPlants" id="Ma05_p24690.1"/>
    </source>
</evidence>
<sequence length="63" mass="7385">MERTTRVVVLLMSPSWKSLMECSRSSPPMATHSLVAKTNWLCKGYGKQPRKRKWNLHQPCKQR</sequence>
<dbReference type="AlphaFoldDB" id="A0A804J863"/>
<dbReference type="EMBL" id="HG996470">
    <property type="protein sequence ID" value="CAG1839488.1"/>
    <property type="molecule type" value="Genomic_DNA"/>
</dbReference>
<organism evidence="2 3">
    <name type="scientific">Musa acuminata subsp. malaccensis</name>
    <name type="common">Wild banana</name>
    <name type="synonym">Musa malaccensis</name>
    <dbReference type="NCBI Taxonomy" id="214687"/>
    <lineage>
        <taxon>Eukaryota</taxon>
        <taxon>Viridiplantae</taxon>
        <taxon>Streptophyta</taxon>
        <taxon>Embryophyta</taxon>
        <taxon>Tracheophyta</taxon>
        <taxon>Spermatophyta</taxon>
        <taxon>Magnoliopsida</taxon>
        <taxon>Liliopsida</taxon>
        <taxon>Zingiberales</taxon>
        <taxon>Musaceae</taxon>
        <taxon>Musa</taxon>
    </lineage>
</organism>
<evidence type="ECO:0000313" key="1">
    <source>
        <dbReference type="EMBL" id="CAG1839488.1"/>
    </source>
</evidence>
<reference evidence="1" key="1">
    <citation type="submission" date="2021-03" db="EMBL/GenBank/DDBJ databases">
        <authorList>
            <consortium name="Genoscope - CEA"/>
            <person name="William W."/>
        </authorList>
    </citation>
    <scope>NUCLEOTIDE SEQUENCE</scope>
    <source>
        <strain evidence="1">Doubled-haploid Pahang</strain>
    </source>
</reference>